<comment type="caution">
    <text evidence="5">The sequence shown here is derived from an EMBL/GenBank/DDBJ whole genome shotgun (WGS) entry which is preliminary data.</text>
</comment>
<evidence type="ECO:0000256" key="4">
    <source>
        <dbReference type="SAM" id="SignalP"/>
    </source>
</evidence>
<keyword evidence="1 5" id="KW-0378">Hydrolase</keyword>
<feature type="signal peptide" evidence="4">
    <location>
        <begin position="1"/>
        <end position="38"/>
    </location>
</feature>
<protein>
    <submittedName>
        <fullName evidence="5">Putative dienelactone hydrolase</fullName>
    </submittedName>
</protein>
<keyword evidence="2" id="KW-0442">Lipid degradation</keyword>
<evidence type="ECO:0000313" key="6">
    <source>
        <dbReference type="Proteomes" id="UP000542210"/>
    </source>
</evidence>
<dbReference type="PANTHER" id="PTHR10272">
    <property type="entry name" value="PLATELET-ACTIVATING FACTOR ACETYLHYDROLASE"/>
    <property type="match status" value="1"/>
</dbReference>
<dbReference type="RefSeq" id="WP_239123070.1">
    <property type="nucleotide sequence ID" value="NZ_BOOV01000017.1"/>
</dbReference>
<proteinExistence type="predicted"/>
<evidence type="ECO:0000256" key="2">
    <source>
        <dbReference type="ARBA" id="ARBA00022963"/>
    </source>
</evidence>
<dbReference type="Pfam" id="PF03403">
    <property type="entry name" value="PAF-AH_p_II"/>
    <property type="match status" value="2"/>
</dbReference>
<organism evidence="5 6">
    <name type="scientific">Sphaerisporangium siamense</name>
    <dbReference type="NCBI Taxonomy" id="795645"/>
    <lineage>
        <taxon>Bacteria</taxon>
        <taxon>Bacillati</taxon>
        <taxon>Actinomycetota</taxon>
        <taxon>Actinomycetes</taxon>
        <taxon>Streptosporangiales</taxon>
        <taxon>Streptosporangiaceae</taxon>
        <taxon>Sphaerisporangium</taxon>
    </lineage>
</organism>
<feature type="chain" id="PRO_5031096611" evidence="4">
    <location>
        <begin position="39"/>
        <end position="407"/>
    </location>
</feature>
<dbReference type="InterPro" id="IPR029058">
    <property type="entry name" value="AB_hydrolase_fold"/>
</dbReference>
<evidence type="ECO:0000256" key="3">
    <source>
        <dbReference type="ARBA" id="ARBA00023098"/>
    </source>
</evidence>
<sequence>MTHALTTRPVPRGGRVAMAGLLALTAAVSPLPLAPAAAAPLPATARATVAPVTTPYLPDPTGPRPVGSTTLYLKDTSRPDPWVPTEKARELMVTLWYPAARKGRQRASYLTAKESELHLKGGRITTLPFDVLSTTRTNSFTDVKPAGRGHGLPLVVLSPGFTKPRATLSGLAEDLASHGYVVAAIDHTYENYATTFPDGRIATCAACEFDDREDFGPKTVEVRAADVSFVLDELTGRHPKWKGASLIDRSRIAMVGQSIGGAGALGALAKEPRVRAAIDMDGTTYATLPENGLTRPFLFLGAQQHHSPGQDTRWDRDWALLHGWKRWLVVAGAGHQSFTDIPLIVAEQLGVDLGYELKGSRSMEITRRYVRAFLDRHLRGVPQPLLDAPSSEYPEVKFCAPETKTCA</sequence>
<accession>A0A7W7D667</accession>
<dbReference type="GO" id="GO:0003847">
    <property type="term" value="F:1-alkyl-2-acetylglycerophosphocholine esterase activity"/>
    <property type="evidence" value="ECO:0007669"/>
    <property type="project" value="TreeGrafter"/>
</dbReference>
<dbReference type="SUPFAM" id="SSF53474">
    <property type="entry name" value="alpha/beta-Hydrolases"/>
    <property type="match status" value="1"/>
</dbReference>
<dbReference type="Gene3D" id="3.40.50.1820">
    <property type="entry name" value="alpha/beta hydrolase"/>
    <property type="match status" value="1"/>
</dbReference>
<dbReference type="AlphaFoldDB" id="A0A7W7D667"/>
<dbReference type="EMBL" id="JACHND010000001">
    <property type="protein sequence ID" value="MBB4701039.1"/>
    <property type="molecule type" value="Genomic_DNA"/>
</dbReference>
<keyword evidence="4" id="KW-0732">Signal</keyword>
<gene>
    <name evidence="5" type="ORF">BJ982_002583</name>
</gene>
<evidence type="ECO:0000313" key="5">
    <source>
        <dbReference type="EMBL" id="MBB4701039.1"/>
    </source>
</evidence>
<keyword evidence="3" id="KW-0443">Lipid metabolism</keyword>
<evidence type="ECO:0000256" key="1">
    <source>
        <dbReference type="ARBA" id="ARBA00022801"/>
    </source>
</evidence>
<dbReference type="GO" id="GO:0016042">
    <property type="term" value="P:lipid catabolic process"/>
    <property type="evidence" value="ECO:0007669"/>
    <property type="project" value="UniProtKB-KW"/>
</dbReference>
<keyword evidence="6" id="KW-1185">Reference proteome</keyword>
<dbReference type="PANTHER" id="PTHR10272:SF0">
    <property type="entry name" value="PLATELET-ACTIVATING FACTOR ACETYLHYDROLASE"/>
    <property type="match status" value="1"/>
</dbReference>
<dbReference type="Proteomes" id="UP000542210">
    <property type="component" value="Unassembled WGS sequence"/>
</dbReference>
<name>A0A7W7D667_9ACTN</name>
<reference evidence="5 6" key="1">
    <citation type="submission" date="2020-08" db="EMBL/GenBank/DDBJ databases">
        <title>Sequencing the genomes of 1000 actinobacteria strains.</title>
        <authorList>
            <person name="Klenk H.-P."/>
        </authorList>
    </citation>
    <scope>NUCLEOTIDE SEQUENCE [LARGE SCALE GENOMIC DNA]</scope>
    <source>
        <strain evidence="5 6">DSM 45784</strain>
    </source>
</reference>